<protein>
    <submittedName>
        <fullName evidence="4">SDR family oxidoreductase</fullName>
    </submittedName>
</protein>
<dbReference type="InterPro" id="IPR052178">
    <property type="entry name" value="Sec_Metab_Biosynth_SDR"/>
</dbReference>
<dbReference type="InterPro" id="IPR002347">
    <property type="entry name" value="SDR_fam"/>
</dbReference>
<gene>
    <name evidence="4" type="ORF">ENR64_22735</name>
</gene>
<dbReference type="PROSITE" id="PS00061">
    <property type="entry name" value="ADH_SHORT"/>
    <property type="match status" value="1"/>
</dbReference>
<evidence type="ECO:0000313" key="4">
    <source>
        <dbReference type="EMBL" id="HFN00510.1"/>
    </source>
</evidence>
<keyword evidence="3" id="KW-0560">Oxidoreductase</keyword>
<dbReference type="Pfam" id="PF13561">
    <property type="entry name" value="adh_short_C2"/>
    <property type="match status" value="1"/>
</dbReference>
<dbReference type="GO" id="GO:0005829">
    <property type="term" value="C:cytosol"/>
    <property type="evidence" value="ECO:0007669"/>
    <property type="project" value="TreeGrafter"/>
</dbReference>
<proteinExistence type="inferred from homology"/>
<organism evidence="4">
    <name type="scientific">Oscillatoriales cyanobacterium SpSt-418</name>
    <dbReference type="NCBI Taxonomy" id="2282169"/>
    <lineage>
        <taxon>Bacteria</taxon>
        <taxon>Bacillati</taxon>
        <taxon>Cyanobacteriota</taxon>
        <taxon>Cyanophyceae</taxon>
        <taxon>Oscillatoriophycideae</taxon>
        <taxon>Oscillatoriales</taxon>
    </lineage>
</organism>
<dbReference type="InterPro" id="IPR020904">
    <property type="entry name" value="Sc_DH/Rdtase_CS"/>
</dbReference>
<dbReference type="PANTHER" id="PTHR43618">
    <property type="entry name" value="7-ALPHA-HYDROXYSTEROID DEHYDROGENASE"/>
    <property type="match status" value="1"/>
</dbReference>
<name>A0A7C3KGF0_9CYAN</name>
<dbReference type="SUPFAM" id="SSF51735">
    <property type="entry name" value="NAD(P)-binding Rossmann-fold domains"/>
    <property type="match status" value="1"/>
</dbReference>
<comment type="caution">
    <text evidence="4">The sequence shown here is derived from an EMBL/GenBank/DDBJ whole genome shotgun (WGS) entry which is preliminary data.</text>
</comment>
<evidence type="ECO:0000256" key="1">
    <source>
        <dbReference type="ARBA" id="ARBA00006484"/>
    </source>
</evidence>
<comment type="similarity">
    <text evidence="1">Belongs to the short-chain dehydrogenases/reductases (SDR) family.</text>
</comment>
<dbReference type="InterPro" id="IPR036291">
    <property type="entry name" value="NAD(P)-bd_dom_sf"/>
</dbReference>
<dbReference type="EMBL" id="DSRU01000324">
    <property type="protein sequence ID" value="HFN00510.1"/>
    <property type="molecule type" value="Genomic_DNA"/>
</dbReference>
<dbReference type="PANTHER" id="PTHR43618:SF8">
    <property type="entry name" value="7ALPHA-HYDROXYSTEROID DEHYDROGENASE"/>
    <property type="match status" value="1"/>
</dbReference>
<evidence type="ECO:0000256" key="3">
    <source>
        <dbReference type="ARBA" id="ARBA00023002"/>
    </source>
</evidence>
<reference evidence="4" key="1">
    <citation type="journal article" date="2020" name="mSystems">
        <title>Genome- and Community-Level Interaction Insights into Carbon Utilization and Element Cycling Functions of Hydrothermarchaeota in Hydrothermal Sediment.</title>
        <authorList>
            <person name="Zhou Z."/>
            <person name="Liu Y."/>
            <person name="Xu W."/>
            <person name="Pan J."/>
            <person name="Luo Z.H."/>
            <person name="Li M."/>
        </authorList>
    </citation>
    <scope>NUCLEOTIDE SEQUENCE [LARGE SCALE GENOMIC DNA]</scope>
    <source>
        <strain evidence="4">SpSt-418</strain>
    </source>
</reference>
<dbReference type="GO" id="GO:0008709">
    <property type="term" value="F:cholate 7-alpha-dehydrogenase (NAD+) activity"/>
    <property type="evidence" value="ECO:0007669"/>
    <property type="project" value="TreeGrafter"/>
</dbReference>
<sequence length="268" mass="28006">MSFDAFGDFRMDGHVAIVTGGAQNIGEAIARTFSGAGAKVMIADLNGEKAQTTAAAIQADTGNEVIGIGCNVTLQADIDACVVKAVETFGDVTTLVNNVGWGRAYDDPLAVPEEDMIESYKLNTLSAMKMTAACRPYMLKAKEAGKNVTITNSGSLVGSVPAFDFIAYSAAKAALNHLMLGLAHYFAKQVRINTVLIGTVITEGYASAGLDEKAQYALAHPDSLTGRAGKPQDIANAFLWLASPAGSWVSGQTIQVSGGGKRVKLKPE</sequence>
<dbReference type="PRINTS" id="PR00081">
    <property type="entry name" value="GDHRDH"/>
</dbReference>
<dbReference type="AlphaFoldDB" id="A0A7C3KGF0"/>
<accession>A0A7C3KGF0</accession>
<dbReference type="Gene3D" id="3.40.50.720">
    <property type="entry name" value="NAD(P)-binding Rossmann-like Domain"/>
    <property type="match status" value="1"/>
</dbReference>
<keyword evidence="2" id="KW-0521">NADP</keyword>
<evidence type="ECO:0000256" key="2">
    <source>
        <dbReference type="ARBA" id="ARBA00022857"/>
    </source>
</evidence>